<evidence type="ECO:0000256" key="4">
    <source>
        <dbReference type="ARBA" id="ARBA00023136"/>
    </source>
</evidence>
<dbReference type="EMBL" id="VICH01000006">
    <property type="protein sequence ID" value="TQV67407.1"/>
    <property type="molecule type" value="Genomic_DNA"/>
</dbReference>
<gene>
    <name evidence="6" type="ORF">FIL88_09250</name>
</gene>
<dbReference type="InterPro" id="IPR023352">
    <property type="entry name" value="MAPEG-like_dom_sf"/>
</dbReference>
<accession>A0A545SR17</accession>
<proteinExistence type="predicted"/>
<dbReference type="Proteomes" id="UP000315816">
    <property type="component" value="Unassembled WGS sequence"/>
</dbReference>
<evidence type="ECO:0008006" key="8">
    <source>
        <dbReference type="Google" id="ProtNLM"/>
    </source>
</evidence>
<dbReference type="SUPFAM" id="SSF161084">
    <property type="entry name" value="MAPEG domain-like"/>
    <property type="match status" value="1"/>
</dbReference>
<name>A0A545SR17_9RHOB</name>
<dbReference type="Pfam" id="PF01124">
    <property type="entry name" value="MAPEG"/>
    <property type="match status" value="1"/>
</dbReference>
<evidence type="ECO:0000256" key="1">
    <source>
        <dbReference type="ARBA" id="ARBA00004370"/>
    </source>
</evidence>
<keyword evidence="3 5" id="KW-1133">Transmembrane helix</keyword>
<dbReference type="OrthoDB" id="7619858at2"/>
<dbReference type="PANTHER" id="PTHR35814:SF1">
    <property type="entry name" value="GLUTATHIONE S-TRANSFERASE-RELATED"/>
    <property type="match status" value="1"/>
</dbReference>
<reference evidence="6 7" key="1">
    <citation type="submission" date="2019-06" db="EMBL/GenBank/DDBJ databases">
        <title>A novel species of marine bacteria.</title>
        <authorList>
            <person name="Wang Y."/>
        </authorList>
    </citation>
    <scope>NUCLEOTIDE SEQUENCE [LARGE SCALE GENOMIC DNA]</scope>
    <source>
        <strain evidence="6 7">MA1-10</strain>
    </source>
</reference>
<evidence type="ECO:0000256" key="5">
    <source>
        <dbReference type="SAM" id="Phobius"/>
    </source>
</evidence>
<keyword evidence="4 5" id="KW-0472">Membrane</keyword>
<feature type="transmembrane region" description="Helical" evidence="5">
    <location>
        <begin position="76"/>
        <end position="96"/>
    </location>
</feature>
<evidence type="ECO:0000256" key="3">
    <source>
        <dbReference type="ARBA" id="ARBA00022989"/>
    </source>
</evidence>
<dbReference type="InterPro" id="IPR001129">
    <property type="entry name" value="Membr-assoc_MAPEG"/>
</dbReference>
<evidence type="ECO:0000313" key="7">
    <source>
        <dbReference type="Proteomes" id="UP000315816"/>
    </source>
</evidence>
<keyword evidence="7" id="KW-1185">Reference proteome</keyword>
<dbReference type="PANTHER" id="PTHR35814">
    <property type="match status" value="1"/>
</dbReference>
<dbReference type="Gene3D" id="1.20.120.550">
    <property type="entry name" value="Membrane associated eicosanoid/glutathione metabolism-like domain"/>
    <property type="match status" value="1"/>
</dbReference>
<sequence>MTFHITAISAALIGLLYTWLSARVIARRMSARISVGDGEDKALIYRIRAQGNCGEYAPISLLLLLLVELSGTPTGVTIALATLIVLGRALHAFAFVKRPMSFLARRVGMIMTFAAISLASLGLLGHSLL</sequence>
<comment type="subcellular location">
    <subcellularLocation>
        <location evidence="1">Membrane</location>
    </subcellularLocation>
</comment>
<feature type="transmembrane region" description="Helical" evidence="5">
    <location>
        <begin position="6"/>
        <end position="26"/>
    </location>
</feature>
<dbReference type="GO" id="GO:0016020">
    <property type="term" value="C:membrane"/>
    <property type="evidence" value="ECO:0007669"/>
    <property type="project" value="UniProtKB-SubCell"/>
</dbReference>
<organism evidence="6 7">
    <name type="scientific">Aliiroseovarius halocynthiae</name>
    <dbReference type="NCBI Taxonomy" id="985055"/>
    <lineage>
        <taxon>Bacteria</taxon>
        <taxon>Pseudomonadati</taxon>
        <taxon>Pseudomonadota</taxon>
        <taxon>Alphaproteobacteria</taxon>
        <taxon>Rhodobacterales</taxon>
        <taxon>Paracoccaceae</taxon>
        <taxon>Aliiroseovarius</taxon>
    </lineage>
</organism>
<protein>
    <recommendedName>
        <fullName evidence="8">Glutathione S-transferase</fullName>
    </recommendedName>
</protein>
<evidence type="ECO:0000313" key="6">
    <source>
        <dbReference type="EMBL" id="TQV67407.1"/>
    </source>
</evidence>
<evidence type="ECO:0000256" key="2">
    <source>
        <dbReference type="ARBA" id="ARBA00022692"/>
    </source>
</evidence>
<comment type="caution">
    <text evidence="6">The sequence shown here is derived from an EMBL/GenBank/DDBJ whole genome shotgun (WGS) entry which is preliminary data.</text>
</comment>
<dbReference type="RefSeq" id="WP_142853571.1">
    <property type="nucleotide sequence ID" value="NZ_FXWW01000002.1"/>
</dbReference>
<keyword evidence="2 5" id="KW-0812">Transmembrane</keyword>
<dbReference type="AlphaFoldDB" id="A0A545SR17"/>
<feature type="transmembrane region" description="Helical" evidence="5">
    <location>
        <begin position="108"/>
        <end position="128"/>
    </location>
</feature>